<gene>
    <name evidence="1" type="ORF">CANTADRAFT_143333</name>
</gene>
<dbReference type="GeneID" id="30980436"/>
<dbReference type="Proteomes" id="UP000094285">
    <property type="component" value="Unassembled WGS sequence"/>
</dbReference>
<evidence type="ECO:0000313" key="1">
    <source>
        <dbReference type="EMBL" id="ODV82373.1"/>
    </source>
</evidence>
<sequence>MPEVAVERPHWTVAASHDQETCPPMSGHLRIRSKLYRAQPELPDWCTSMRDLSAGAAVCTAENARPFCLGRKHYRTVHFLATFALSLTASVQSHDYQIVRSDPYCLFTTNDRRLSITDASVNDRLQSIVLRSATTLW</sequence>
<organism evidence="1 2">
    <name type="scientific">Suhomyces tanzawaensis NRRL Y-17324</name>
    <dbReference type="NCBI Taxonomy" id="984487"/>
    <lineage>
        <taxon>Eukaryota</taxon>
        <taxon>Fungi</taxon>
        <taxon>Dikarya</taxon>
        <taxon>Ascomycota</taxon>
        <taxon>Saccharomycotina</taxon>
        <taxon>Pichiomycetes</taxon>
        <taxon>Debaryomycetaceae</taxon>
        <taxon>Suhomyces</taxon>
    </lineage>
</organism>
<reference evidence="2" key="1">
    <citation type="submission" date="2016-05" db="EMBL/GenBank/DDBJ databases">
        <title>Comparative genomics of biotechnologically important yeasts.</title>
        <authorList>
            <consortium name="DOE Joint Genome Institute"/>
            <person name="Riley R."/>
            <person name="Haridas S."/>
            <person name="Wolfe K.H."/>
            <person name="Lopes M.R."/>
            <person name="Hittinger C.T."/>
            <person name="Goker M."/>
            <person name="Salamov A."/>
            <person name="Wisecaver J."/>
            <person name="Long T.M."/>
            <person name="Aerts A.L."/>
            <person name="Barry K."/>
            <person name="Choi C."/>
            <person name="Clum A."/>
            <person name="Coughlan A.Y."/>
            <person name="Deshpande S."/>
            <person name="Douglass A.P."/>
            <person name="Hanson S.J."/>
            <person name="Klenk H.-P."/>
            <person name="Labutti K."/>
            <person name="Lapidus A."/>
            <person name="Lindquist E."/>
            <person name="Lipzen A."/>
            <person name="Meier-Kolthoff J.P."/>
            <person name="Ohm R.A."/>
            <person name="Otillar R.P."/>
            <person name="Pangilinan J."/>
            <person name="Peng Y."/>
            <person name="Rokas A."/>
            <person name="Rosa C.A."/>
            <person name="Scheuner C."/>
            <person name="Sibirny A.A."/>
            <person name="Slot J.C."/>
            <person name="Stielow J.B."/>
            <person name="Sun H."/>
            <person name="Kurtzman C.P."/>
            <person name="Blackwell M."/>
            <person name="Grigoriev I.V."/>
            <person name="Jeffries T.W."/>
        </authorList>
    </citation>
    <scope>NUCLEOTIDE SEQUENCE [LARGE SCALE GENOMIC DNA]</scope>
    <source>
        <strain evidence="2">NRRL Y-17324</strain>
    </source>
</reference>
<proteinExistence type="predicted"/>
<dbReference type="RefSeq" id="XP_020067495.1">
    <property type="nucleotide sequence ID" value="XM_020206299.1"/>
</dbReference>
<accession>A0A1E4SS82</accession>
<protein>
    <submittedName>
        <fullName evidence="1">Uncharacterized protein</fullName>
    </submittedName>
</protein>
<evidence type="ECO:0000313" key="2">
    <source>
        <dbReference type="Proteomes" id="UP000094285"/>
    </source>
</evidence>
<dbReference type="AlphaFoldDB" id="A0A1E4SS82"/>
<keyword evidence="2" id="KW-1185">Reference proteome</keyword>
<dbReference type="EMBL" id="KV453909">
    <property type="protein sequence ID" value="ODV82373.1"/>
    <property type="molecule type" value="Genomic_DNA"/>
</dbReference>
<name>A0A1E4SS82_9ASCO</name>